<proteinExistence type="predicted"/>
<evidence type="ECO:0000313" key="2">
    <source>
        <dbReference type="EMBL" id="MFD1392158.1"/>
    </source>
</evidence>
<name>A0ABW4B784_9LACO</name>
<keyword evidence="1" id="KW-0732">Signal</keyword>
<evidence type="ECO:0000313" key="3">
    <source>
        <dbReference type="Proteomes" id="UP001597249"/>
    </source>
</evidence>
<accession>A0ABW4B784</accession>
<protein>
    <submittedName>
        <fullName evidence="2">Uncharacterized protein</fullName>
    </submittedName>
</protein>
<feature type="signal peptide" evidence="1">
    <location>
        <begin position="1"/>
        <end position="25"/>
    </location>
</feature>
<feature type="chain" id="PRO_5045536602" evidence="1">
    <location>
        <begin position="26"/>
        <end position="71"/>
    </location>
</feature>
<evidence type="ECO:0000256" key="1">
    <source>
        <dbReference type="SAM" id="SignalP"/>
    </source>
</evidence>
<gene>
    <name evidence="2" type="ORF">ACFQ3L_00950</name>
</gene>
<dbReference type="RefSeq" id="WP_125585757.1">
    <property type="nucleotide sequence ID" value="NZ_JBHTMO010000002.1"/>
</dbReference>
<dbReference type="EMBL" id="JBHTMO010000002">
    <property type="protein sequence ID" value="MFD1392158.1"/>
    <property type="molecule type" value="Genomic_DNA"/>
</dbReference>
<organism evidence="2 3">
    <name type="scientific">Lacticaseibacillus jixianensis</name>
    <dbReference type="NCBI Taxonomy" id="2486012"/>
    <lineage>
        <taxon>Bacteria</taxon>
        <taxon>Bacillati</taxon>
        <taxon>Bacillota</taxon>
        <taxon>Bacilli</taxon>
        <taxon>Lactobacillales</taxon>
        <taxon>Lactobacillaceae</taxon>
        <taxon>Lacticaseibacillus</taxon>
    </lineage>
</organism>
<sequence>MTKRSGSALLSAIVLLALVTLISSAALQQFAAWRVDYQRRLRYEEQQFKVAYAWWNRHQPQPAGADEAKPE</sequence>
<comment type="caution">
    <text evidence="2">The sequence shown here is derived from an EMBL/GenBank/DDBJ whole genome shotgun (WGS) entry which is preliminary data.</text>
</comment>
<dbReference type="Proteomes" id="UP001597249">
    <property type="component" value="Unassembled WGS sequence"/>
</dbReference>
<reference evidence="3" key="1">
    <citation type="journal article" date="2019" name="Int. J. Syst. Evol. Microbiol.">
        <title>The Global Catalogue of Microorganisms (GCM) 10K type strain sequencing project: providing services to taxonomists for standard genome sequencing and annotation.</title>
        <authorList>
            <consortium name="The Broad Institute Genomics Platform"/>
            <consortium name="The Broad Institute Genome Sequencing Center for Infectious Disease"/>
            <person name="Wu L."/>
            <person name="Ma J."/>
        </authorList>
    </citation>
    <scope>NUCLEOTIDE SEQUENCE [LARGE SCALE GENOMIC DNA]</scope>
    <source>
        <strain evidence="3">CCM 8911</strain>
    </source>
</reference>
<keyword evidence="3" id="KW-1185">Reference proteome</keyword>